<name>B3PUE9_RHIE6</name>
<evidence type="ECO:0008006" key="3">
    <source>
        <dbReference type="Google" id="ProtNLM"/>
    </source>
</evidence>
<dbReference type="AlphaFoldDB" id="B3PUE9"/>
<dbReference type="PROSITE" id="PS51257">
    <property type="entry name" value="PROKAR_LIPOPROTEIN"/>
    <property type="match status" value="1"/>
</dbReference>
<accession>B3PUE9</accession>
<dbReference type="eggNOG" id="ENOG5031BFX">
    <property type="taxonomic scope" value="Bacteria"/>
</dbReference>
<dbReference type="EMBL" id="CP001074">
    <property type="protein sequence ID" value="ACE92030.1"/>
    <property type="molecule type" value="Genomic_DNA"/>
</dbReference>
<sequence>MTASRVVAMSPRVGGYLMTRKILMLGGLALLAACQTDAQVRSKPPLQTYTSSKSADAAVTCLIPALSQSWNAVAIQNSRFVAQTISPGNEYDIVPSGGMINGHWTFTVNVKSSGGGSKVSLFQGQMMLPSLTQAMKEGIATCL</sequence>
<dbReference type="Proteomes" id="UP000008817">
    <property type="component" value="Chromosome"/>
</dbReference>
<dbReference type="KEGG" id="rec:RHECIAT_CH0003082"/>
<evidence type="ECO:0000313" key="2">
    <source>
        <dbReference type="Proteomes" id="UP000008817"/>
    </source>
</evidence>
<protein>
    <recommendedName>
        <fullName evidence="3">Lipoprotein</fullName>
    </recommendedName>
</protein>
<proteinExistence type="predicted"/>
<gene>
    <name evidence="1" type="ordered locus">RHECIAT_CH0003082</name>
</gene>
<evidence type="ECO:0000313" key="1">
    <source>
        <dbReference type="EMBL" id="ACE92030.1"/>
    </source>
</evidence>
<dbReference type="HOGENOM" id="CLU_1990880_0_0_5"/>
<reference evidence="1 2" key="1">
    <citation type="submission" date="2008-04" db="EMBL/GenBank/DDBJ databases">
        <title>Genome diversity and DNA divergence of Rhizobium etli.</title>
        <authorList>
            <person name="Gonzalez V."/>
            <person name="Acosta J.L."/>
            <person name="Santamaria R.I."/>
            <person name="Bustos P."/>
            <person name="Hernandez-Gonzalez I.L."/>
            <person name="Fernandez J.L."/>
            <person name="Diaz R."/>
            <person name="Flores M."/>
            <person name="Mora J."/>
            <person name="Palacios R."/>
            <person name="Davila G."/>
        </authorList>
    </citation>
    <scope>NUCLEOTIDE SEQUENCE [LARGE SCALE GENOMIC DNA]</scope>
    <source>
        <strain evidence="1 2">CIAT 652</strain>
    </source>
</reference>
<organism evidence="1 2">
    <name type="scientific">Rhizobium etli (strain CIAT 652)</name>
    <dbReference type="NCBI Taxonomy" id="491916"/>
    <lineage>
        <taxon>Bacteria</taxon>
        <taxon>Pseudomonadati</taxon>
        <taxon>Pseudomonadota</taxon>
        <taxon>Alphaproteobacteria</taxon>
        <taxon>Hyphomicrobiales</taxon>
        <taxon>Rhizobiaceae</taxon>
        <taxon>Rhizobium/Agrobacterium group</taxon>
        <taxon>Rhizobium</taxon>
    </lineage>
</organism>